<protein>
    <submittedName>
        <fullName evidence="1">Uncharacterized protein</fullName>
    </submittedName>
</protein>
<dbReference type="Proteomes" id="UP001055153">
    <property type="component" value="Unassembled WGS sequence"/>
</dbReference>
<accession>A0ABQ4SK38</accession>
<organism evidence="1 2">
    <name type="scientific">Methylobacterium isbiliense</name>
    <dbReference type="NCBI Taxonomy" id="315478"/>
    <lineage>
        <taxon>Bacteria</taxon>
        <taxon>Pseudomonadati</taxon>
        <taxon>Pseudomonadota</taxon>
        <taxon>Alphaproteobacteria</taxon>
        <taxon>Hyphomicrobiales</taxon>
        <taxon>Methylobacteriaceae</taxon>
        <taxon>Methylobacterium</taxon>
    </lineage>
</organism>
<reference evidence="1" key="1">
    <citation type="journal article" date="2021" name="Front. Microbiol.">
        <title>Comprehensive Comparative Genomics and Phenotyping of Methylobacterium Species.</title>
        <authorList>
            <person name="Alessa O."/>
            <person name="Ogura Y."/>
            <person name="Fujitani Y."/>
            <person name="Takami H."/>
            <person name="Hayashi T."/>
            <person name="Sahin N."/>
            <person name="Tani A."/>
        </authorList>
    </citation>
    <scope>NUCLEOTIDE SEQUENCE</scope>
    <source>
        <strain evidence="1">DSM 17168</strain>
    </source>
</reference>
<keyword evidence="2" id="KW-1185">Reference proteome</keyword>
<gene>
    <name evidence="1" type="ORF">GMJLKIPL_5556</name>
</gene>
<name>A0ABQ4SK38_9HYPH</name>
<dbReference type="RefSeq" id="WP_238240987.1">
    <property type="nucleotide sequence ID" value="NZ_BPQQ01000084.1"/>
</dbReference>
<reference evidence="1" key="2">
    <citation type="submission" date="2021-08" db="EMBL/GenBank/DDBJ databases">
        <authorList>
            <person name="Tani A."/>
            <person name="Ola A."/>
            <person name="Ogura Y."/>
            <person name="Katsura K."/>
            <person name="Hayashi T."/>
        </authorList>
    </citation>
    <scope>NUCLEOTIDE SEQUENCE</scope>
    <source>
        <strain evidence="1">DSM 17168</strain>
    </source>
</reference>
<evidence type="ECO:0000313" key="2">
    <source>
        <dbReference type="Proteomes" id="UP001055153"/>
    </source>
</evidence>
<comment type="caution">
    <text evidence="1">The sequence shown here is derived from an EMBL/GenBank/DDBJ whole genome shotgun (WGS) entry which is preliminary data.</text>
</comment>
<evidence type="ECO:0000313" key="1">
    <source>
        <dbReference type="EMBL" id="GJE03599.1"/>
    </source>
</evidence>
<sequence length="119" mass="12388">MTLPGLPGGVLGLYRDVLIGQPGEALHLQIAVPCWEFDALVRAFGSLEAPREAGPAALVLAARRPRHPETDSAVAFEAALGFLERLAATGDALPLERCGLTCRLQALGQQLAGTEGCGT</sequence>
<proteinExistence type="predicted"/>
<dbReference type="EMBL" id="BPQQ01000084">
    <property type="protein sequence ID" value="GJE03599.1"/>
    <property type="molecule type" value="Genomic_DNA"/>
</dbReference>